<dbReference type="RefSeq" id="WP_321544263.1">
    <property type="nucleotide sequence ID" value="NZ_JAXIVS010000001.1"/>
</dbReference>
<evidence type="ECO:0000313" key="3">
    <source>
        <dbReference type="Proteomes" id="UP001291309"/>
    </source>
</evidence>
<keyword evidence="3" id="KW-1185">Reference proteome</keyword>
<evidence type="ECO:0000256" key="1">
    <source>
        <dbReference type="SAM" id="MobiDB-lite"/>
    </source>
</evidence>
<feature type="region of interest" description="Disordered" evidence="1">
    <location>
        <begin position="15"/>
        <end position="34"/>
    </location>
</feature>
<reference evidence="2 3" key="1">
    <citation type="submission" date="2023-12" db="EMBL/GenBank/DDBJ databases">
        <title>the genome sequence of Hyalangium sp. s54d21.</title>
        <authorList>
            <person name="Zhang X."/>
        </authorList>
    </citation>
    <scope>NUCLEOTIDE SEQUENCE [LARGE SCALE GENOMIC DNA]</scope>
    <source>
        <strain evidence="3">s54d21</strain>
    </source>
</reference>
<dbReference type="Proteomes" id="UP001291309">
    <property type="component" value="Unassembled WGS sequence"/>
</dbReference>
<accession>A0ABU5GWZ5</accession>
<dbReference type="EMBL" id="JAXIVS010000001">
    <property type="protein sequence ID" value="MDY7225556.1"/>
    <property type="molecule type" value="Genomic_DNA"/>
</dbReference>
<name>A0ABU5GWZ5_9BACT</name>
<sequence length="280" mass="29681">MTPWLTLSLGLWLGQSPGVTPSLPPDADTQDPAALELRDAWQRALDEAEATDEGQAQAADGVQMPVLELGTPDSPLSVPVSDGAAVSGAAQPEQPGIGGAGSDTGQEETATPAAPSPSGDMRGEMERLRTQVQSLRTQLEAQQAESAARTGLLQEQFSGMQERAQEQERLRTQRLDRLEDAGIWLLAADQALAVGELDVGDALDAADTALAEVLQNATEAGQGQTVQLIESARSRIAYALEAAGRRDSYFARGALYEAHLELRAARRHALDRQDTAVLPP</sequence>
<gene>
    <name evidence="2" type="ORF">SYV04_04145</name>
</gene>
<protein>
    <submittedName>
        <fullName evidence="2">Uncharacterized protein</fullName>
    </submittedName>
</protein>
<comment type="caution">
    <text evidence="2">The sequence shown here is derived from an EMBL/GenBank/DDBJ whole genome shotgun (WGS) entry which is preliminary data.</text>
</comment>
<feature type="region of interest" description="Disordered" evidence="1">
    <location>
        <begin position="45"/>
        <end position="123"/>
    </location>
</feature>
<organism evidence="2 3">
    <name type="scientific">Hyalangium rubrum</name>
    <dbReference type="NCBI Taxonomy" id="3103134"/>
    <lineage>
        <taxon>Bacteria</taxon>
        <taxon>Pseudomonadati</taxon>
        <taxon>Myxococcota</taxon>
        <taxon>Myxococcia</taxon>
        <taxon>Myxococcales</taxon>
        <taxon>Cystobacterineae</taxon>
        <taxon>Archangiaceae</taxon>
        <taxon>Hyalangium</taxon>
    </lineage>
</organism>
<evidence type="ECO:0000313" key="2">
    <source>
        <dbReference type="EMBL" id="MDY7225556.1"/>
    </source>
</evidence>
<proteinExistence type="predicted"/>